<dbReference type="Proteomes" id="UP000468766">
    <property type="component" value="Unassembled WGS sequence"/>
</dbReference>
<name>A0A6I0F2Y1_9FIRM</name>
<sequence>MHKKAKYLSVNRITQKTPYGGGGQPLNWLSVHQKFYSKTRTKVSSFQSTTIKRNILQEGQDLFKKNKKSIALLVTLMFVLSMILPMGAFASTFSVPQVGVAAPGGTFDSRVIVEVPEFAAADGDHAFILRLPNNSTVAEVAYNVTGSFKNAAVTQNSDTEYRFVVSLESENAKGRLVIDLDEVTVPSGLTGDFKINFEAPANSIFKNASVTIATVGAGTVTATIDDVNNFGSSGTVIEPIRIKEDRPGAFKSGNDSIKLKLPQGFTWVAPAENTVIAPEWGNVEAYYGRVSDAGRTLEVKVAERTGAGTEADPYVYSTGNNRGQSTQASYIVLSNLEVEVDESLAKKGDVAVTLSGKSSVTPSSLVVGFYGDYGVNVDSFGEVPTLTAGRSGEEIGKIVIEETLAGSMPRGRTITLTLPENTKWAHNRAEGANNALTQAPVIDSSESNNTDGLFVTPSFGDGIWAPVDTERRTIRATINTPSEDAAKVVFEKGEILIAPNFRGDLIVEVAGTAGVSGKLLLGKVAAPITAEVANVNEVKIGLANQPASDIVITESAQESIMSRAGHNQIAIELPLGVDFTSTPKFEVVEGDLVLEPGSATTTTINNRRVAIVNTRATSTVPSTIKVSGINLTVDRTVPEGNVEVSIRGNALTEIPAGVFTSSTAARAVIAKVSTPAPGDVKRTASFTVNDTTYYVNGVAKTMDAAPYIKNDRTYMPVRYVADALGIAESNIIWDGANQTATLIQGSTVVQVTVGSNVLTVNGATITMDVAPEIAEPGRVMLPLRHIAERFGAVATWDAATQTANLN</sequence>
<dbReference type="OrthoDB" id="2023214at2"/>
<keyword evidence="4" id="KW-1185">Reference proteome</keyword>
<evidence type="ECO:0000313" key="3">
    <source>
        <dbReference type="EMBL" id="KAB2953783.1"/>
    </source>
</evidence>
<dbReference type="InterPro" id="IPR036582">
    <property type="entry name" value="Mao_N_sf"/>
</dbReference>
<accession>A0A6I0F2Y1</accession>
<feature type="transmembrane region" description="Helical" evidence="1">
    <location>
        <begin position="70"/>
        <end position="90"/>
    </location>
</feature>
<comment type="caution">
    <text evidence="3">The sequence shown here is derived from an EMBL/GenBank/DDBJ whole genome shotgun (WGS) entry which is preliminary data.</text>
</comment>
<dbReference type="AlphaFoldDB" id="A0A6I0F2Y1"/>
<proteinExistence type="predicted"/>
<dbReference type="EMBL" id="WBXO01000002">
    <property type="protein sequence ID" value="KAB2953783.1"/>
    <property type="molecule type" value="Genomic_DNA"/>
</dbReference>
<dbReference type="SUPFAM" id="SSF55383">
    <property type="entry name" value="Copper amine oxidase, domain N"/>
    <property type="match status" value="2"/>
</dbReference>
<feature type="domain" description="Copper amine oxidase-like N-terminal" evidence="2">
    <location>
        <begin position="694"/>
        <end position="803"/>
    </location>
</feature>
<gene>
    <name evidence="3" type="ORF">F9B85_03965</name>
</gene>
<keyword evidence="1" id="KW-0812">Transmembrane</keyword>
<keyword evidence="1" id="KW-0472">Membrane</keyword>
<protein>
    <submittedName>
        <fullName evidence="3">Copper amine oxidase N-terminal domain-containing protein</fullName>
    </submittedName>
</protein>
<keyword evidence="1" id="KW-1133">Transmembrane helix</keyword>
<evidence type="ECO:0000259" key="2">
    <source>
        <dbReference type="Pfam" id="PF07833"/>
    </source>
</evidence>
<dbReference type="InterPro" id="IPR012854">
    <property type="entry name" value="Cu_amine_oxidase-like_N"/>
</dbReference>
<reference evidence="3 4" key="1">
    <citation type="submission" date="2019-10" db="EMBL/GenBank/DDBJ databases">
        <title>Whole-genome sequence of the extremophile Heliorestis acidaminivorans DSM 24790.</title>
        <authorList>
            <person name="Kyndt J.A."/>
            <person name="Meyer T.E."/>
        </authorList>
    </citation>
    <scope>NUCLEOTIDE SEQUENCE [LARGE SCALE GENOMIC DNA]</scope>
    <source>
        <strain evidence="3 4">DSM 24790</strain>
    </source>
</reference>
<evidence type="ECO:0000313" key="4">
    <source>
        <dbReference type="Proteomes" id="UP000468766"/>
    </source>
</evidence>
<dbReference type="Gene3D" id="3.30.457.10">
    <property type="entry name" value="Copper amine oxidase-like, N-terminal domain"/>
    <property type="match status" value="2"/>
</dbReference>
<organism evidence="3 4">
    <name type="scientific">Heliorestis acidaminivorans</name>
    <dbReference type="NCBI Taxonomy" id="553427"/>
    <lineage>
        <taxon>Bacteria</taxon>
        <taxon>Bacillati</taxon>
        <taxon>Bacillota</taxon>
        <taxon>Clostridia</taxon>
        <taxon>Eubacteriales</taxon>
        <taxon>Heliobacteriaceae</taxon>
        <taxon>Heliorestis</taxon>
    </lineage>
</organism>
<dbReference type="Pfam" id="PF07833">
    <property type="entry name" value="Cu_amine_oxidN1"/>
    <property type="match status" value="1"/>
</dbReference>
<evidence type="ECO:0000256" key="1">
    <source>
        <dbReference type="SAM" id="Phobius"/>
    </source>
</evidence>